<keyword evidence="1" id="KW-0560">Oxidoreductase</keyword>
<dbReference type="EMBL" id="CP007155">
    <property type="protein sequence ID" value="AHH93674.1"/>
    <property type="molecule type" value="Genomic_DNA"/>
</dbReference>
<name>W5W683_9PSEU</name>
<evidence type="ECO:0000259" key="3">
    <source>
        <dbReference type="Pfam" id="PF22725"/>
    </source>
</evidence>
<dbReference type="eggNOG" id="COG0673">
    <property type="taxonomic scope" value="Bacteria"/>
</dbReference>
<dbReference type="PATRIC" id="fig|1449976.3.peg.301"/>
<dbReference type="GO" id="GO:0000166">
    <property type="term" value="F:nucleotide binding"/>
    <property type="evidence" value="ECO:0007669"/>
    <property type="project" value="InterPro"/>
</dbReference>
<dbReference type="InterPro" id="IPR050463">
    <property type="entry name" value="Gfo/Idh/MocA_oxidrdct_glycsds"/>
</dbReference>
<evidence type="ECO:0000313" key="4">
    <source>
        <dbReference type="EMBL" id="AHH93674.1"/>
    </source>
</evidence>
<accession>W5W683</accession>
<dbReference type="AlphaFoldDB" id="W5W683"/>
<dbReference type="SUPFAM" id="SSF55347">
    <property type="entry name" value="Glyceraldehyde-3-phosphate dehydrogenase-like, C-terminal domain"/>
    <property type="match status" value="1"/>
</dbReference>
<dbReference type="SUPFAM" id="SSF51735">
    <property type="entry name" value="NAD(P)-binding Rossmann-fold domains"/>
    <property type="match status" value="1"/>
</dbReference>
<dbReference type="Gene3D" id="3.30.360.10">
    <property type="entry name" value="Dihydrodipicolinate Reductase, domain 2"/>
    <property type="match status" value="1"/>
</dbReference>
<evidence type="ECO:0000313" key="5">
    <source>
        <dbReference type="Proteomes" id="UP000019225"/>
    </source>
</evidence>
<dbReference type="STRING" id="1449976.KALB_297"/>
<reference evidence="4 5" key="1">
    <citation type="journal article" date="2014" name="BMC Genomics">
        <title>Complete genome sequence of producer of the glycopeptide antibiotic Aculeximycin Kutzneria albida DSM 43870T, a representative of minor genus of Pseudonocardiaceae.</title>
        <authorList>
            <person name="Rebets Y."/>
            <person name="Tokovenko B."/>
            <person name="Lushchyk I."/>
            <person name="Ruckert C."/>
            <person name="Zaburannyi N."/>
            <person name="Bechthold A."/>
            <person name="Kalinowski J."/>
            <person name="Luzhetskyy A."/>
        </authorList>
    </citation>
    <scope>NUCLEOTIDE SEQUENCE [LARGE SCALE GENOMIC DNA]</scope>
    <source>
        <strain evidence="4">DSM 43870</strain>
    </source>
</reference>
<dbReference type="KEGG" id="kal:KALB_297"/>
<gene>
    <name evidence="4" type="ORF">KALB_297</name>
</gene>
<dbReference type="InterPro" id="IPR000683">
    <property type="entry name" value="Gfo/Idh/MocA-like_OxRdtase_N"/>
</dbReference>
<evidence type="ECO:0000259" key="2">
    <source>
        <dbReference type="Pfam" id="PF01408"/>
    </source>
</evidence>
<dbReference type="InterPro" id="IPR055170">
    <property type="entry name" value="GFO_IDH_MocA-like_dom"/>
</dbReference>
<dbReference type="PANTHER" id="PTHR43818">
    <property type="entry name" value="BCDNA.GH03377"/>
    <property type="match status" value="1"/>
</dbReference>
<dbReference type="HOGENOM" id="CLU_081768_0_0_11"/>
<dbReference type="InterPro" id="IPR036291">
    <property type="entry name" value="NAD(P)-bd_dom_sf"/>
</dbReference>
<dbReference type="Gene3D" id="3.40.50.720">
    <property type="entry name" value="NAD(P)-binding Rossmann-like Domain"/>
    <property type="match status" value="1"/>
</dbReference>
<dbReference type="GO" id="GO:0016491">
    <property type="term" value="F:oxidoreductase activity"/>
    <property type="evidence" value="ECO:0007669"/>
    <property type="project" value="UniProtKB-KW"/>
</dbReference>
<keyword evidence="5" id="KW-1185">Reference proteome</keyword>
<sequence length="300" mass="31558">MSAVERQLRVGLIGAGPWAHAVHAPGLTDHPGTLLTSVWARRPEAAKELADQHGVAVAASPEALLDEVDAVAFAVPPSVQAQYAVQAARAGKHLLLEKPLGGDVDQARRVAEAVGEAGVAALVMLTLHFAPETTDWLAELDRLGGWAGGSAKWLSGALLGGPYSGSSWRHEQGALADIGPHALDLLDSALGRITEVIGAHHGGSDLWHLLLAHETGATSTASLSLRLPMRPTVVEFTVYGEHGHRALGGKNTPAQECYTALLDDFVAMVHSGVREHACDAQRGLHLQLVLDQALRKIGQS</sequence>
<evidence type="ECO:0000256" key="1">
    <source>
        <dbReference type="ARBA" id="ARBA00023002"/>
    </source>
</evidence>
<dbReference type="PANTHER" id="PTHR43818:SF11">
    <property type="entry name" value="BCDNA.GH03377"/>
    <property type="match status" value="1"/>
</dbReference>
<dbReference type="OrthoDB" id="3815872at2"/>
<feature type="domain" description="GFO/IDH/MocA-like oxidoreductase" evidence="3">
    <location>
        <begin position="166"/>
        <end position="243"/>
    </location>
</feature>
<dbReference type="Pfam" id="PF22725">
    <property type="entry name" value="GFO_IDH_MocA_C3"/>
    <property type="match status" value="1"/>
</dbReference>
<feature type="domain" description="Gfo/Idh/MocA-like oxidoreductase N-terminal" evidence="2">
    <location>
        <begin position="8"/>
        <end position="123"/>
    </location>
</feature>
<protein>
    <submittedName>
        <fullName evidence="4">Putative dehydrogenase</fullName>
    </submittedName>
</protein>
<dbReference type="RefSeq" id="WP_030109020.1">
    <property type="nucleotide sequence ID" value="NZ_CP007155.1"/>
</dbReference>
<proteinExistence type="predicted"/>
<organism evidence="4 5">
    <name type="scientific">Kutzneria albida DSM 43870</name>
    <dbReference type="NCBI Taxonomy" id="1449976"/>
    <lineage>
        <taxon>Bacteria</taxon>
        <taxon>Bacillati</taxon>
        <taxon>Actinomycetota</taxon>
        <taxon>Actinomycetes</taxon>
        <taxon>Pseudonocardiales</taxon>
        <taxon>Pseudonocardiaceae</taxon>
        <taxon>Kutzneria</taxon>
    </lineage>
</organism>
<dbReference type="Proteomes" id="UP000019225">
    <property type="component" value="Chromosome"/>
</dbReference>
<dbReference type="Pfam" id="PF01408">
    <property type="entry name" value="GFO_IDH_MocA"/>
    <property type="match status" value="1"/>
</dbReference>